<organism evidence="1">
    <name type="scientific">Tanacetum cinerariifolium</name>
    <name type="common">Dalmatian daisy</name>
    <name type="synonym">Chrysanthemum cinerariifolium</name>
    <dbReference type="NCBI Taxonomy" id="118510"/>
    <lineage>
        <taxon>Eukaryota</taxon>
        <taxon>Viridiplantae</taxon>
        <taxon>Streptophyta</taxon>
        <taxon>Embryophyta</taxon>
        <taxon>Tracheophyta</taxon>
        <taxon>Spermatophyta</taxon>
        <taxon>Magnoliopsida</taxon>
        <taxon>eudicotyledons</taxon>
        <taxon>Gunneridae</taxon>
        <taxon>Pentapetalae</taxon>
        <taxon>asterids</taxon>
        <taxon>campanulids</taxon>
        <taxon>Asterales</taxon>
        <taxon>Asteraceae</taxon>
        <taxon>Asteroideae</taxon>
        <taxon>Anthemideae</taxon>
        <taxon>Anthemidinae</taxon>
        <taxon>Tanacetum</taxon>
    </lineage>
</organism>
<accession>A0A699KST8</accession>
<comment type="caution">
    <text evidence="1">The sequence shown here is derived from an EMBL/GenBank/DDBJ whole genome shotgun (WGS) entry which is preliminary data.</text>
</comment>
<dbReference type="AlphaFoldDB" id="A0A699KST8"/>
<proteinExistence type="predicted"/>
<protein>
    <submittedName>
        <fullName evidence="1">Uncharacterized protein</fullName>
    </submittedName>
</protein>
<evidence type="ECO:0000313" key="1">
    <source>
        <dbReference type="EMBL" id="GFB04089.1"/>
    </source>
</evidence>
<sequence length="251" mass="27926">MVVGFAEYESKKMGYFAMECKSPRKQESRPRNQDSLRKTVIVEDTSSKAMVAIDGAGFDWSYLGDDEVPTNMAHMAFSDLEMVLKPLLKTVEKKTGQREVRPVWNHAMRVNYQNFSNSRRNFSSTLVLTKSRILQISTARQSSSRVAAPISTTMPINTDAPKPIVNVAKSRQNAFQKTHSLSMRPFHKQTALKNRYLVNTAKVKSINIVYTAKGKSVTSAVGKQGSNAVKSLACWGDPQAALRGTRIFDSG</sequence>
<name>A0A699KST8_TANCI</name>
<gene>
    <name evidence="1" type="ORF">Tci_676060</name>
</gene>
<reference evidence="1" key="1">
    <citation type="journal article" date="2019" name="Sci. Rep.">
        <title>Draft genome of Tanacetum cinerariifolium, the natural source of mosquito coil.</title>
        <authorList>
            <person name="Yamashiro T."/>
            <person name="Shiraishi A."/>
            <person name="Satake H."/>
            <person name="Nakayama K."/>
        </authorList>
    </citation>
    <scope>NUCLEOTIDE SEQUENCE</scope>
</reference>
<dbReference type="EMBL" id="BKCJ010539305">
    <property type="protein sequence ID" value="GFB04089.1"/>
    <property type="molecule type" value="Genomic_DNA"/>
</dbReference>